<reference evidence="1 2" key="1">
    <citation type="submission" date="2019-11" db="EMBL/GenBank/DDBJ databases">
        <title>Comparative genomics of hydrocarbon-degrading Desulfosarcina strains.</title>
        <authorList>
            <person name="Watanabe M."/>
            <person name="Kojima H."/>
            <person name="Fukui M."/>
        </authorList>
    </citation>
    <scope>NUCLEOTIDE SEQUENCE [LARGE SCALE GENOMIC DNA]</scope>
    <source>
        <strain evidence="2">oXyS1</strain>
    </source>
</reference>
<dbReference type="EMBL" id="AP021879">
    <property type="protein sequence ID" value="BBO88527.1"/>
    <property type="molecule type" value="Genomic_DNA"/>
</dbReference>
<gene>
    <name evidence="1" type="ORF">DSCOOX_17070</name>
</gene>
<dbReference type="SUPFAM" id="SSF53756">
    <property type="entry name" value="UDP-Glycosyltransferase/glycogen phosphorylase"/>
    <property type="match status" value="1"/>
</dbReference>
<sequence length="74" mass="8626">MATKTPVLSEYLQDKKHVRYTTSTSIDAMADEIQSILDDPFEAEEMALRASIKVRTKFKMQQFTRMLEKVITRI</sequence>
<proteinExistence type="predicted"/>
<name>A0A5K8A7M8_9BACT</name>
<dbReference type="Proteomes" id="UP000422108">
    <property type="component" value="Chromosome"/>
</dbReference>
<dbReference type="AlphaFoldDB" id="A0A5K8A7M8"/>
<organism evidence="1 2">
    <name type="scientific">Desulfosarcina ovata subsp. ovata</name>
    <dbReference type="NCBI Taxonomy" id="2752305"/>
    <lineage>
        <taxon>Bacteria</taxon>
        <taxon>Pseudomonadati</taxon>
        <taxon>Thermodesulfobacteriota</taxon>
        <taxon>Desulfobacteria</taxon>
        <taxon>Desulfobacterales</taxon>
        <taxon>Desulfosarcinaceae</taxon>
        <taxon>Desulfosarcina</taxon>
    </lineage>
</organism>
<accession>A0A5K8A7M8</accession>
<keyword evidence="2" id="KW-1185">Reference proteome</keyword>
<protein>
    <submittedName>
        <fullName evidence="1">Uncharacterized protein</fullName>
    </submittedName>
</protein>
<evidence type="ECO:0000313" key="2">
    <source>
        <dbReference type="Proteomes" id="UP000422108"/>
    </source>
</evidence>
<evidence type="ECO:0000313" key="1">
    <source>
        <dbReference type="EMBL" id="BBO88527.1"/>
    </source>
</evidence>
<dbReference type="Gene3D" id="3.40.50.2000">
    <property type="entry name" value="Glycogen Phosphorylase B"/>
    <property type="match status" value="1"/>
</dbReference>